<accession>A0A5C5GEN4</accession>
<evidence type="ECO:0000313" key="11">
    <source>
        <dbReference type="Proteomes" id="UP000314011"/>
    </source>
</evidence>
<dbReference type="AlphaFoldDB" id="A0A5C5GEN4"/>
<feature type="transmembrane region" description="Helical" evidence="8">
    <location>
        <begin position="281"/>
        <end position="304"/>
    </location>
</feature>
<dbReference type="CDD" id="cd06261">
    <property type="entry name" value="TM_PBP2"/>
    <property type="match status" value="1"/>
</dbReference>
<evidence type="ECO:0000259" key="9">
    <source>
        <dbReference type="PROSITE" id="PS50928"/>
    </source>
</evidence>
<dbReference type="InterPro" id="IPR050809">
    <property type="entry name" value="UgpAE/MalFG_permease"/>
</dbReference>
<comment type="similarity">
    <text evidence="2 8">Belongs to the binding-protein-dependent transport system permease family.</text>
</comment>
<evidence type="ECO:0000256" key="3">
    <source>
        <dbReference type="ARBA" id="ARBA00022448"/>
    </source>
</evidence>
<dbReference type="PANTHER" id="PTHR43227">
    <property type="entry name" value="BLL4140 PROTEIN"/>
    <property type="match status" value="1"/>
</dbReference>
<dbReference type="InterPro" id="IPR035906">
    <property type="entry name" value="MetI-like_sf"/>
</dbReference>
<gene>
    <name evidence="10" type="ORF">FHY64_08145</name>
</gene>
<dbReference type="PROSITE" id="PS50928">
    <property type="entry name" value="ABC_TM1"/>
    <property type="match status" value="1"/>
</dbReference>
<evidence type="ECO:0000256" key="8">
    <source>
        <dbReference type="RuleBase" id="RU363032"/>
    </source>
</evidence>
<comment type="caution">
    <text evidence="10">The sequence shown here is derived from an EMBL/GenBank/DDBJ whole genome shotgun (WGS) entry which is preliminary data.</text>
</comment>
<protein>
    <submittedName>
        <fullName evidence="10">Sugar ABC transporter permease</fullName>
    </submittedName>
</protein>
<dbReference type="SUPFAM" id="SSF161098">
    <property type="entry name" value="MetI-like"/>
    <property type="match status" value="1"/>
</dbReference>
<dbReference type="Proteomes" id="UP000314011">
    <property type="component" value="Unassembled WGS sequence"/>
</dbReference>
<keyword evidence="3 8" id="KW-0813">Transport</keyword>
<dbReference type="EMBL" id="VFFF01000001">
    <property type="protein sequence ID" value="TNY33232.1"/>
    <property type="molecule type" value="Genomic_DNA"/>
</dbReference>
<feature type="transmembrane region" description="Helical" evidence="8">
    <location>
        <begin position="225"/>
        <end position="249"/>
    </location>
</feature>
<sequence>MPDLQNPPISKAIRDEARRRESASRRRTGRTALLFIAPALAMVVCFLLAPVVFNVLLSFTKWQRFSGMDEFAGFQNYRRLFAVPYFTDVIINTSMWVVGAIVLPLAFGLGLALLLRNVPMEGFFKSMFFLPRVLAPAAVGTLWYYVYAPHGVINTMTGAVTGTETDFGWLFEAGSITPAIIMTFVWQTLGINMVLLLLGMAAIPRDPIEAARVDGASGWQIFRHIIWPLLLPTVFVVTILNVIAGFTAFDLIWVMANGYPAQRSLSLAVYMYYETFSNSRWAYGAAIAVMLSALVILVSWLLTVMQSRVEDRIR</sequence>
<feature type="transmembrane region" description="Helical" evidence="8">
    <location>
        <begin position="32"/>
        <end position="57"/>
    </location>
</feature>
<dbReference type="RefSeq" id="WP_140193919.1">
    <property type="nucleotide sequence ID" value="NZ_CP065915.1"/>
</dbReference>
<dbReference type="GO" id="GO:0055085">
    <property type="term" value="P:transmembrane transport"/>
    <property type="evidence" value="ECO:0007669"/>
    <property type="project" value="InterPro"/>
</dbReference>
<feature type="domain" description="ABC transmembrane type-1" evidence="9">
    <location>
        <begin position="90"/>
        <end position="302"/>
    </location>
</feature>
<keyword evidence="7 8" id="KW-0472">Membrane</keyword>
<dbReference type="Gene3D" id="1.10.3720.10">
    <property type="entry name" value="MetI-like"/>
    <property type="match status" value="1"/>
</dbReference>
<dbReference type="Pfam" id="PF00528">
    <property type="entry name" value="BPD_transp_1"/>
    <property type="match status" value="1"/>
</dbReference>
<organism evidence="10 11">
    <name type="scientific">Pelagovum pacificum</name>
    <dbReference type="NCBI Taxonomy" id="2588711"/>
    <lineage>
        <taxon>Bacteria</taxon>
        <taxon>Pseudomonadati</taxon>
        <taxon>Pseudomonadota</taxon>
        <taxon>Alphaproteobacteria</taxon>
        <taxon>Rhodobacterales</taxon>
        <taxon>Paracoccaceae</taxon>
        <taxon>Pelagovum</taxon>
    </lineage>
</organism>
<feature type="transmembrane region" description="Helical" evidence="8">
    <location>
        <begin position="95"/>
        <end position="115"/>
    </location>
</feature>
<keyword evidence="6 8" id="KW-1133">Transmembrane helix</keyword>
<keyword evidence="11" id="KW-1185">Reference proteome</keyword>
<dbReference type="OrthoDB" id="9801818at2"/>
<reference evidence="10 11" key="1">
    <citation type="submission" date="2019-06" db="EMBL/GenBank/DDBJ databases">
        <title>Genome of new Rhodobacteraceae sp. SM1903.</title>
        <authorList>
            <person name="Ren X."/>
        </authorList>
    </citation>
    <scope>NUCLEOTIDE SEQUENCE [LARGE SCALE GENOMIC DNA]</scope>
    <source>
        <strain evidence="10 11">SM1903</strain>
    </source>
</reference>
<dbReference type="InterPro" id="IPR000515">
    <property type="entry name" value="MetI-like"/>
</dbReference>
<dbReference type="PANTHER" id="PTHR43227:SF8">
    <property type="entry name" value="DIACETYLCHITOBIOSE UPTAKE SYSTEM PERMEASE PROTEIN DASB"/>
    <property type="match status" value="1"/>
</dbReference>
<evidence type="ECO:0000256" key="4">
    <source>
        <dbReference type="ARBA" id="ARBA00022475"/>
    </source>
</evidence>
<evidence type="ECO:0000256" key="6">
    <source>
        <dbReference type="ARBA" id="ARBA00022989"/>
    </source>
</evidence>
<evidence type="ECO:0000313" key="10">
    <source>
        <dbReference type="EMBL" id="TNY33232.1"/>
    </source>
</evidence>
<evidence type="ECO:0000256" key="1">
    <source>
        <dbReference type="ARBA" id="ARBA00004651"/>
    </source>
</evidence>
<keyword evidence="4" id="KW-1003">Cell membrane</keyword>
<evidence type="ECO:0000256" key="7">
    <source>
        <dbReference type="ARBA" id="ARBA00023136"/>
    </source>
</evidence>
<dbReference type="GO" id="GO:0005886">
    <property type="term" value="C:plasma membrane"/>
    <property type="evidence" value="ECO:0007669"/>
    <property type="project" value="UniProtKB-SubCell"/>
</dbReference>
<feature type="transmembrane region" description="Helical" evidence="8">
    <location>
        <begin position="179"/>
        <end position="204"/>
    </location>
</feature>
<evidence type="ECO:0000256" key="2">
    <source>
        <dbReference type="ARBA" id="ARBA00009306"/>
    </source>
</evidence>
<name>A0A5C5GEN4_9RHOB</name>
<proteinExistence type="inferred from homology"/>
<comment type="subcellular location">
    <subcellularLocation>
        <location evidence="1 8">Cell membrane</location>
        <topology evidence="1 8">Multi-pass membrane protein</topology>
    </subcellularLocation>
</comment>
<evidence type="ECO:0000256" key="5">
    <source>
        <dbReference type="ARBA" id="ARBA00022692"/>
    </source>
</evidence>
<keyword evidence="5 8" id="KW-0812">Transmembrane</keyword>
<feature type="transmembrane region" description="Helical" evidence="8">
    <location>
        <begin position="127"/>
        <end position="146"/>
    </location>
</feature>